<comment type="similarity">
    <text evidence="1">Belongs to the N(4)/N(6)-methyltransferase family.</text>
</comment>
<dbReference type="Proteomes" id="UP001597338">
    <property type="component" value="Unassembled WGS sequence"/>
</dbReference>
<dbReference type="InterPro" id="IPR003356">
    <property type="entry name" value="DNA_methylase_A-5"/>
</dbReference>
<protein>
    <recommendedName>
        <fullName evidence="2">site-specific DNA-methyltransferase (adenine-specific)</fullName>
        <ecNumber evidence="2">2.1.1.72</ecNumber>
    </recommendedName>
</protein>
<dbReference type="InterPro" id="IPR022749">
    <property type="entry name" value="D12N6_MeTrfase_N"/>
</dbReference>
<dbReference type="InterPro" id="IPR038333">
    <property type="entry name" value="T1MK-like_N_sf"/>
</dbReference>
<name>A0ABW4VFF9_9MICO</name>
<dbReference type="InterPro" id="IPR002052">
    <property type="entry name" value="DNA_methylase_N6_adenine_CS"/>
</dbReference>
<dbReference type="CDD" id="cd02440">
    <property type="entry name" value="AdoMet_MTases"/>
    <property type="match status" value="1"/>
</dbReference>
<gene>
    <name evidence="10" type="ORF">ACFSL2_23190</name>
</gene>
<dbReference type="Gene3D" id="1.20.1260.30">
    <property type="match status" value="1"/>
</dbReference>
<dbReference type="GO" id="GO:0032259">
    <property type="term" value="P:methylation"/>
    <property type="evidence" value="ECO:0007669"/>
    <property type="project" value="UniProtKB-KW"/>
</dbReference>
<keyword evidence="3 10" id="KW-0489">Methyltransferase</keyword>
<dbReference type="InterPro" id="IPR051537">
    <property type="entry name" value="DNA_Adenine_Mtase"/>
</dbReference>
<dbReference type="PANTHER" id="PTHR42933:SF3">
    <property type="entry name" value="TYPE I RESTRICTION ENZYME MJAVIII METHYLASE SUBUNIT"/>
    <property type="match status" value="1"/>
</dbReference>
<evidence type="ECO:0000259" key="9">
    <source>
        <dbReference type="Pfam" id="PF12161"/>
    </source>
</evidence>
<dbReference type="Pfam" id="PF02384">
    <property type="entry name" value="N6_Mtase"/>
    <property type="match status" value="1"/>
</dbReference>
<dbReference type="EC" id="2.1.1.72" evidence="2"/>
<evidence type="ECO:0000313" key="10">
    <source>
        <dbReference type="EMBL" id="MFD2028415.1"/>
    </source>
</evidence>
<keyword evidence="5" id="KW-0949">S-adenosyl-L-methionine</keyword>
<organism evidence="10 11">
    <name type="scientific">Promicromonospora aerolata</name>
    <dbReference type="NCBI Taxonomy" id="195749"/>
    <lineage>
        <taxon>Bacteria</taxon>
        <taxon>Bacillati</taxon>
        <taxon>Actinomycetota</taxon>
        <taxon>Actinomycetes</taxon>
        <taxon>Micrococcales</taxon>
        <taxon>Promicromonosporaceae</taxon>
        <taxon>Promicromonospora</taxon>
    </lineage>
</organism>
<keyword evidence="11" id="KW-1185">Reference proteome</keyword>
<dbReference type="Pfam" id="PF12161">
    <property type="entry name" value="HsdM_N"/>
    <property type="match status" value="1"/>
</dbReference>
<proteinExistence type="inferred from homology"/>
<dbReference type="InterPro" id="IPR029063">
    <property type="entry name" value="SAM-dependent_MTases_sf"/>
</dbReference>
<evidence type="ECO:0000256" key="7">
    <source>
        <dbReference type="ARBA" id="ARBA00047942"/>
    </source>
</evidence>
<evidence type="ECO:0000256" key="5">
    <source>
        <dbReference type="ARBA" id="ARBA00022691"/>
    </source>
</evidence>
<evidence type="ECO:0000256" key="6">
    <source>
        <dbReference type="ARBA" id="ARBA00022747"/>
    </source>
</evidence>
<dbReference type="PROSITE" id="PS00092">
    <property type="entry name" value="N6_MTASE"/>
    <property type="match status" value="1"/>
</dbReference>
<sequence length="668" mass="73268">MSQLSNFVWSIADLLRGPLKPHQYGSVVLPFTILRRLECVMAPHREAMAEAVEKSDDATMRRALVRRATGMPFYNASSYTLAMALEDPDNLAANLVDYVNGFSGEVDVFKHFDFEARIRQLDAADRLIPVTQAFAKIDLSTGNVDNAGMGDLFEHLIFKDFEASNAEAGDFYTPRDAIRLLVDLVFAEDTDALAAPGITRAVYDPAAGTGGMLSVAEDHLRELNPKANLALYAQEINPASYAIAKSDMLIKGQDIANVRLGDTLAEDLFAGETFDFVLSNPPYGVDWKGSEKAVRAEHTRGTNGRFGPGLPSVGDGSMLFLMHVTSKMRPVDAKGNGGRGGIVLNGSPLFNGGAGSGPSEIRGHLLENDLVDAIVALPNDMFYNTGIATYLWILDNTKQPERRGKVQLIDATKLGTKMRKSLGSKRVEISAKAREEIVRTYAGFGAVSDDEAGAVADAAAAGPRSKVFDNLDFAYWSVTIERPLRLNFQVTSERLESVAASKPLTKVDGLVDVLSSFHDRLYLDREEFLRDVGKHIGSNGLGLTTPQRKALWQVLGERDENADICTDSKGRPEPDTGLRDTEIVPFGWGGNIKAHDAEQTTVQAYFDAEVAPHVPDAWIDWEKTKIGYEIPFIRHFYEYLPPRPLADIDADLEASVARILELLREVEQ</sequence>
<dbReference type="SUPFAM" id="SSF53335">
    <property type="entry name" value="S-adenosyl-L-methionine-dependent methyltransferases"/>
    <property type="match status" value="1"/>
</dbReference>
<dbReference type="PANTHER" id="PTHR42933">
    <property type="entry name" value="SLR6095 PROTEIN"/>
    <property type="match status" value="1"/>
</dbReference>
<dbReference type="PRINTS" id="PR00507">
    <property type="entry name" value="N12N6MTFRASE"/>
</dbReference>
<keyword evidence="4" id="KW-0808">Transferase</keyword>
<comment type="caution">
    <text evidence="10">The sequence shown here is derived from an EMBL/GenBank/DDBJ whole genome shotgun (WGS) entry which is preliminary data.</text>
</comment>
<feature type="domain" description="DNA methylase adenine-specific" evidence="8">
    <location>
        <begin position="149"/>
        <end position="444"/>
    </location>
</feature>
<evidence type="ECO:0000256" key="3">
    <source>
        <dbReference type="ARBA" id="ARBA00022603"/>
    </source>
</evidence>
<reference evidence="11" key="1">
    <citation type="journal article" date="2019" name="Int. J. Syst. Evol. Microbiol.">
        <title>The Global Catalogue of Microorganisms (GCM) 10K type strain sequencing project: providing services to taxonomists for standard genome sequencing and annotation.</title>
        <authorList>
            <consortium name="The Broad Institute Genomics Platform"/>
            <consortium name="The Broad Institute Genome Sequencing Center for Infectious Disease"/>
            <person name="Wu L."/>
            <person name="Ma J."/>
        </authorList>
    </citation>
    <scope>NUCLEOTIDE SEQUENCE [LARGE SCALE GENOMIC DNA]</scope>
    <source>
        <strain evidence="11">CCM 7043</strain>
    </source>
</reference>
<comment type="catalytic activity">
    <reaction evidence="7">
        <text>a 2'-deoxyadenosine in DNA + S-adenosyl-L-methionine = an N(6)-methyl-2'-deoxyadenosine in DNA + S-adenosyl-L-homocysteine + H(+)</text>
        <dbReference type="Rhea" id="RHEA:15197"/>
        <dbReference type="Rhea" id="RHEA-COMP:12418"/>
        <dbReference type="Rhea" id="RHEA-COMP:12419"/>
        <dbReference type="ChEBI" id="CHEBI:15378"/>
        <dbReference type="ChEBI" id="CHEBI:57856"/>
        <dbReference type="ChEBI" id="CHEBI:59789"/>
        <dbReference type="ChEBI" id="CHEBI:90615"/>
        <dbReference type="ChEBI" id="CHEBI:90616"/>
        <dbReference type="EC" id="2.1.1.72"/>
    </reaction>
</comment>
<dbReference type="RefSeq" id="WP_377200103.1">
    <property type="nucleotide sequence ID" value="NZ_JBHUHF010000001.1"/>
</dbReference>
<evidence type="ECO:0000256" key="2">
    <source>
        <dbReference type="ARBA" id="ARBA00011900"/>
    </source>
</evidence>
<dbReference type="GO" id="GO:0008168">
    <property type="term" value="F:methyltransferase activity"/>
    <property type="evidence" value="ECO:0007669"/>
    <property type="project" value="UniProtKB-KW"/>
</dbReference>
<evidence type="ECO:0000256" key="1">
    <source>
        <dbReference type="ARBA" id="ARBA00006594"/>
    </source>
</evidence>
<evidence type="ECO:0000259" key="8">
    <source>
        <dbReference type="Pfam" id="PF02384"/>
    </source>
</evidence>
<accession>A0ABW4VFF9</accession>
<dbReference type="EMBL" id="JBHUHF010000001">
    <property type="protein sequence ID" value="MFD2028415.1"/>
    <property type="molecule type" value="Genomic_DNA"/>
</dbReference>
<keyword evidence="6" id="KW-0680">Restriction system</keyword>
<dbReference type="Gene3D" id="3.40.50.150">
    <property type="entry name" value="Vaccinia Virus protein VP39"/>
    <property type="match status" value="1"/>
</dbReference>
<evidence type="ECO:0000256" key="4">
    <source>
        <dbReference type="ARBA" id="ARBA00022679"/>
    </source>
</evidence>
<evidence type="ECO:0000313" key="11">
    <source>
        <dbReference type="Proteomes" id="UP001597338"/>
    </source>
</evidence>
<feature type="domain" description="N6 adenine-specific DNA methyltransferase N-terminal" evidence="9">
    <location>
        <begin position="4"/>
        <end position="134"/>
    </location>
</feature>